<comment type="caution">
    <text evidence="1">The sequence shown here is derived from an EMBL/GenBank/DDBJ whole genome shotgun (WGS) entry which is preliminary data.</text>
</comment>
<evidence type="ECO:0000313" key="1">
    <source>
        <dbReference type="EMBL" id="MFC3193368.1"/>
    </source>
</evidence>
<dbReference type="Proteomes" id="UP001595533">
    <property type="component" value="Unassembled WGS sequence"/>
</dbReference>
<name>A0ABV7J5B4_9GAMM</name>
<evidence type="ECO:0008006" key="3">
    <source>
        <dbReference type="Google" id="ProtNLM"/>
    </source>
</evidence>
<dbReference type="EMBL" id="JBHRTS010000002">
    <property type="protein sequence ID" value="MFC3193368.1"/>
    <property type="molecule type" value="Genomic_DNA"/>
</dbReference>
<gene>
    <name evidence="1" type="ORF">ACFODZ_03825</name>
</gene>
<organism evidence="1 2">
    <name type="scientific">Marinicella sediminis</name>
    <dbReference type="NCBI Taxonomy" id="1792834"/>
    <lineage>
        <taxon>Bacteria</taxon>
        <taxon>Pseudomonadati</taxon>
        <taxon>Pseudomonadota</taxon>
        <taxon>Gammaproteobacteria</taxon>
        <taxon>Lysobacterales</taxon>
        <taxon>Marinicellaceae</taxon>
        <taxon>Marinicella</taxon>
    </lineage>
</organism>
<accession>A0ABV7J5B4</accession>
<dbReference type="RefSeq" id="WP_077410042.1">
    <property type="nucleotide sequence ID" value="NZ_JBHRTS010000002.1"/>
</dbReference>
<proteinExistence type="predicted"/>
<sequence>MTELMINSSATGVTLEHAHKQLQELADSIQRILDGHNSRVLDIDLTDAHNIDGKFKDLVLGLNDGRITPDANPDDFPPELLPYIKAASFHIKNK</sequence>
<evidence type="ECO:0000313" key="2">
    <source>
        <dbReference type="Proteomes" id="UP001595533"/>
    </source>
</evidence>
<reference evidence="2" key="1">
    <citation type="journal article" date="2019" name="Int. J. Syst. Evol. Microbiol.">
        <title>The Global Catalogue of Microorganisms (GCM) 10K type strain sequencing project: providing services to taxonomists for standard genome sequencing and annotation.</title>
        <authorList>
            <consortium name="The Broad Institute Genomics Platform"/>
            <consortium name="The Broad Institute Genome Sequencing Center for Infectious Disease"/>
            <person name="Wu L."/>
            <person name="Ma J."/>
        </authorList>
    </citation>
    <scope>NUCLEOTIDE SEQUENCE [LARGE SCALE GENOMIC DNA]</scope>
    <source>
        <strain evidence="2">KCTC 42953</strain>
    </source>
</reference>
<keyword evidence="2" id="KW-1185">Reference proteome</keyword>
<protein>
    <recommendedName>
        <fullName evidence="3">STAS domain-containing protein</fullName>
    </recommendedName>
</protein>